<evidence type="ECO:0000313" key="3">
    <source>
        <dbReference type="Proteomes" id="UP000538666"/>
    </source>
</evidence>
<keyword evidence="3" id="KW-1185">Reference proteome</keyword>
<sequence length="220" mass="24268">MATTQQPGMFDAKAAERFAALWAGFDTDNSSEAEAMGKGRALRRMVSDRSLRVIDALELPEIKQALDDQLQPVRLPVPALATLQAENDELRNKLAEVVPEVTRLAEALTREMELTARLNGRLQGSHRGRNIVGPVLFGVLVLALIVESVSGMIGRIGGAWHHANPANYGPASARYDPFNDPTFKPPPAYVPPDKFAEEVRRAWKPEVQPLSKRKKKSQEP</sequence>
<name>A0A841JZS5_9BACT</name>
<dbReference type="AlphaFoldDB" id="A0A841JZS5"/>
<feature type="transmembrane region" description="Helical" evidence="1">
    <location>
        <begin position="131"/>
        <end position="153"/>
    </location>
</feature>
<proteinExistence type="predicted"/>
<keyword evidence="1" id="KW-0472">Membrane</keyword>
<accession>A0A841JZS5</accession>
<evidence type="ECO:0000313" key="2">
    <source>
        <dbReference type="EMBL" id="MBB6146862.1"/>
    </source>
</evidence>
<organism evidence="2 3">
    <name type="scientific">Silvibacterium bohemicum</name>
    <dbReference type="NCBI Taxonomy" id="1577686"/>
    <lineage>
        <taxon>Bacteria</taxon>
        <taxon>Pseudomonadati</taxon>
        <taxon>Acidobacteriota</taxon>
        <taxon>Terriglobia</taxon>
        <taxon>Terriglobales</taxon>
        <taxon>Acidobacteriaceae</taxon>
        <taxon>Silvibacterium</taxon>
    </lineage>
</organism>
<gene>
    <name evidence="2" type="ORF">HNQ77_004843</name>
</gene>
<dbReference type="EMBL" id="JACHEK010000011">
    <property type="protein sequence ID" value="MBB6146862.1"/>
    <property type="molecule type" value="Genomic_DNA"/>
</dbReference>
<dbReference type="RefSeq" id="WP_156186111.1">
    <property type="nucleotide sequence ID" value="NZ_JACHEK010000011.1"/>
</dbReference>
<protein>
    <submittedName>
        <fullName evidence="2">Uncharacterized protein</fullName>
    </submittedName>
</protein>
<reference evidence="2 3" key="1">
    <citation type="submission" date="2020-08" db="EMBL/GenBank/DDBJ databases">
        <title>Genomic Encyclopedia of Type Strains, Phase IV (KMG-IV): sequencing the most valuable type-strain genomes for metagenomic binning, comparative biology and taxonomic classification.</title>
        <authorList>
            <person name="Goeker M."/>
        </authorList>
    </citation>
    <scope>NUCLEOTIDE SEQUENCE [LARGE SCALE GENOMIC DNA]</scope>
    <source>
        <strain evidence="2 3">DSM 103733</strain>
    </source>
</reference>
<dbReference type="Proteomes" id="UP000538666">
    <property type="component" value="Unassembled WGS sequence"/>
</dbReference>
<evidence type="ECO:0000256" key="1">
    <source>
        <dbReference type="SAM" id="Phobius"/>
    </source>
</evidence>
<comment type="caution">
    <text evidence="2">The sequence shown here is derived from an EMBL/GenBank/DDBJ whole genome shotgun (WGS) entry which is preliminary data.</text>
</comment>
<keyword evidence="1" id="KW-0812">Transmembrane</keyword>
<keyword evidence="1" id="KW-1133">Transmembrane helix</keyword>